<evidence type="ECO:0000313" key="2">
    <source>
        <dbReference type="Proteomes" id="UP000020406"/>
    </source>
</evidence>
<sequence length="60" mass="7054">MIGESGFIIDAQCFRPQKHRSEDARMHLAHIINAVWVASKRYIAIRSIRNVWLRHINIDV</sequence>
<protein>
    <submittedName>
        <fullName evidence="1">Uncharacterized protein</fullName>
    </submittedName>
</protein>
<accession>Z9JK15</accession>
<dbReference type="STRING" id="1444770.AF72_06050"/>
<evidence type="ECO:0000313" key="1">
    <source>
        <dbReference type="EMBL" id="EWS78338.1"/>
    </source>
</evidence>
<organism evidence="1 2">
    <name type="scientific">Xylella taiwanensis</name>
    <dbReference type="NCBI Taxonomy" id="1444770"/>
    <lineage>
        <taxon>Bacteria</taxon>
        <taxon>Pseudomonadati</taxon>
        <taxon>Pseudomonadota</taxon>
        <taxon>Gammaproteobacteria</taxon>
        <taxon>Lysobacterales</taxon>
        <taxon>Lysobacteraceae</taxon>
        <taxon>Xylella</taxon>
    </lineage>
</organism>
<name>Z9JK15_9GAMM</name>
<dbReference type="KEGG" id="xtw:AB672_00895"/>
<proteinExistence type="predicted"/>
<gene>
    <name evidence="1" type="ORF">AF72_06050</name>
</gene>
<dbReference type="EMBL" id="JDSQ01000008">
    <property type="protein sequence ID" value="EWS78338.1"/>
    <property type="molecule type" value="Genomic_DNA"/>
</dbReference>
<reference evidence="1 2" key="1">
    <citation type="journal article" date="2014" name="Genome Announc.">
        <title>Draft Genome Sequence of Xylella fastidiosa Pear Leaf Scorch Strain in Taiwan.</title>
        <authorList>
            <person name="Su C.C."/>
            <person name="Deng W.L."/>
            <person name="Jan F.J."/>
            <person name="Chang C.J."/>
            <person name="Huang H."/>
            <person name="Chen J."/>
        </authorList>
    </citation>
    <scope>NUCLEOTIDE SEQUENCE [LARGE SCALE GENOMIC DNA]</scope>
    <source>
        <strain evidence="1 2">PLS229</strain>
    </source>
</reference>
<dbReference type="PATRIC" id="fig|1444770.3.peg.1441"/>
<dbReference type="Proteomes" id="UP000020406">
    <property type="component" value="Unassembled WGS sequence"/>
</dbReference>
<comment type="caution">
    <text evidence="1">The sequence shown here is derived from an EMBL/GenBank/DDBJ whole genome shotgun (WGS) entry which is preliminary data.</text>
</comment>
<dbReference type="AlphaFoldDB" id="Z9JK15"/>